<reference evidence="3" key="1">
    <citation type="journal article" date="2019" name="Int. J. Syst. Evol. Microbiol.">
        <title>The Global Catalogue of Microorganisms (GCM) 10K type strain sequencing project: providing services to taxonomists for standard genome sequencing and annotation.</title>
        <authorList>
            <consortium name="The Broad Institute Genomics Platform"/>
            <consortium name="The Broad Institute Genome Sequencing Center for Infectious Disease"/>
            <person name="Wu L."/>
            <person name="Ma J."/>
        </authorList>
    </citation>
    <scope>NUCLEOTIDE SEQUENCE [LARGE SCALE GENOMIC DNA]</scope>
    <source>
        <strain evidence="3">KACC 11407</strain>
    </source>
</reference>
<protein>
    <submittedName>
        <fullName evidence="2">Uncharacterized protein</fullName>
    </submittedName>
</protein>
<keyword evidence="3" id="KW-1185">Reference proteome</keyword>
<feature type="signal peptide" evidence="1">
    <location>
        <begin position="1"/>
        <end position="21"/>
    </location>
</feature>
<feature type="chain" id="PRO_5045850015" evidence="1">
    <location>
        <begin position="22"/>
        <end position="681"/>
    </location>
</feature>
<evidence type="ECO:0000313" key="3">
    <source>
        <dbReference type="Proteomes" id="UP001596036"/>
    </source>
</evidence>
<comment type="caution">
    <text evidence="2">The sequence shown here is derived from an EMBL/GenBank/DDBJ whole genome shotgun (WGS) entry which is preliminary data.</text>
</comment>
<proteinExistence type="predicted"/>
<evidence type="ECO:0000256" key="1">
    <source>
        <dbReference type="SAM" id="SignalP"/>
    </source>
</evidence>
<organism evidence="2 3">
    <name type="scientific">Lysobacter yangpyeongensis</name>
    <dbReference type="NCBI Taxonomy" id="346182"/>
    <lineage>
        <taxon>Bacteria</taxon>
        <taxon>Pseudomonadati</taxon>
        <taxon>Pseudomonadota</taxon>
        <taxon>Gammaproteobacteria</taxon>
        <taxon>Lysobacterales</taxon>
        <taxon>Lysobacteraceae</taxon>
        <taxon>Lysobacter</taxon>
    </lineage>
</organism>
<evidence type="ECO:0000313" key="2">
    <source>
        <dbReference type="EMBL" id="MFC5570589.1"/>
    </source>
</evidence>
<keyword evidence="1" id="KW-0732">Signal</keyword>
<sequence>MRWRVAAARFLLCALPATTMAAPRATQCQDIPVVGMEGDTSFANVQTRAPIPLRDAQPVARYEIGARLDPATRTVRGKLRLHWRNRSAATVCALYLHQDFNAFENRGTAYMARLRERGVEPRVARGEWGYAQISGVRQDGLAASWTYAATGDSGLTDRSVVRIDLPEPVAAGGTATLDMDFLARLPGTWAASGQAGGFHFAGRWFPQVALLQLPGERGAPALRWNAPAFAGDPVERERADFDVHLEVPYGYVAVSSGETRDVARTRNGRRNFHFVQDDATTLAWAADPHFFAQPLEYVYVPGEGEPVKLRVYYGPGDTAVAVRVLGAMSEALAGYGTALGAARVPALTAVVGERSAGRFAVEPVAGLFAVGADPAADTATPEQQVLAAIGAAYLPEGTSGPFRAGVQRYWSERFLPARNDAPETRGWLRRLLAPWRLAFAAVRERWRTRADADATRAAHVARVLRDLEARIGAPAVDRAFRAWRRSARAGYPDTGQVRWLMADASGDAEVFQRAFAIIDAGLPVDDRIVRFTSEELLPQPGYVLRGEARVEMSAADVRRAVRERRRQWMQSTHGSGSPFGYRTEVIVQRDGALLPQTLTVTFADGSTRQLAWDDTRNPVRFAWTTKAPATTAQLDPAQRGQLERNRLDDGRTVHADLQPVADWSGEVATFVQFATAWLVQL</sequence>
<gene>
    <name evidence="2" type="ORF">ACFPN1_11015</name>
</gene>
<accession>A0ABW0SPE3</accession>
<dbReference type="Proteomes" id="UP001596036">
    <property type="component" value="Unassembled WGS sequence"/>
</dbReference>
<name>A0ABW0SPE3_9GAMM</name>
<dbReference type="EMBL" id="JBHSNM010000003">
    <property type="protein sequence ID" value="MFC5570589.1"/>
    <property type="molecule type" value="Genomic_DNA"/>
</dbReference>
<dbReference type="RefSeq" id="WP_386755019.1">
    <property type="nucleotide sequence ID" value="NZ_JBHSNM010000003.1"/>
</dbReference>